<accession>A0A225AA25</accession>
<keyword evidence="1" id="KW-1133">Transmembrane helix</keyword>
<evidence type="ECO:0000313" key="3">
    <source>
        <dbReference type="Proteomes" id="UP000214365"/>
    </source>
</evidence>
<dbReference type="EMBL" id="LFMY01000011">
    <property type="protein sequence ID" value="OKL57791.1"/>
    <property type="molecule type" value="Genomic_DNA"/>
</dbReference>
<dbReference type="AlphaFoldDB" id="A0A225AA25"/>
<keyword evidence="1" id="KW-0812">Transmembrane</keyword>
<evidence type="ECO:0000313" key="2">
    <source>
        <dbReference type="EMBL" id="OKL57791.1"/>
    </source>
</evidence>
<dbReference type="Proteomes" id="UP000214365">
    <property type="component" value="Unassembled WGS sequence"/>
</dbReference>
<dbReference type="STRING" id="1441469.A0A225AA25"/>
<keyword evidence="1" id="KW-0472">Membrane</keyword>
<dbReference type="Gene3D" id="6.10.110.10">
    <property type="match status" value="1"/>
</dbReference>
<comment type="caution">
    <text evidence="2">The sequence shown here is derived from an EMBL/GenBank/DDBJ whole genome shotgun (WGS) entry which is preliminary data.</text>
</comment>
<dbReference type="GeneID" id="31006782"/>
<sequence length="174" mass="18763">MDLLHSIIGRLCGGPLEGAEADHVENVAEQVVQIISNAEKNGPSLRAQIKGTVQAEGWTEGIAKTILAKLQQVVEQGKEDWGPVMREAINTARKIVLDIFQLALDHPVAATIFCTLVALGILVLITPWVIEALGFGKLGPIEGTFATWWQSTYRGSRVLKGAGCSHQASFMFGD</sequence>
<gene>
    <name evidence="2" type="ORF">UA08_07026</name>
</gene>
<dbReference type="RefSeq" id="XP_020117912.1">
    <property type="nucleotide sequence ID" value="XM_020261921.1"/>
</dbReference>
<reference evidence="2 3" key="1">
    <citation type="submission" date="2015-06" db="EMBL/GenBank/DDBJ databases">
        <title>Talaromyces atroroseus IBT 11181 draft genome.</title>
        <authorList>
            <person name="Rasmussen K.B."/>
            <person name="Rasmussen S."/>
            <person name="Petersen B."/>
            <person name="Sicheritz-Ponten T."/>
            <person name="Mortensen U.H."/>
            <person name="Thrane U."/>
        </authorList>
    </citation>
    <scope>NUCLEOTIDE SEQUENCE [LARGE SCALE GENOMIC DNA]</scope>
    <source>
        <strain evidence="2 3">IBT 11181</strain>
    </source>
</reference>
<keyword evidence="3" id="KW-1185">Reference proteome</keyword>
<name>A0A225AA25_TALAT</name>
<feature type="transmembrane region" description="Helical" evidence="1">
    <location>
        <begin position="108"/>
        <end position="130"/>
    </location>
</feature>
<protein>
    <submittedName>
        <fullName evidence="2">Uncharacterized protein</fullName>
    </submittedName>
</protein>
<organism evidence="2 3">
    <name type="scientific">Talaromyces atroroseus</name>
    <dbReference type="NCBI Taxonomy" id="1441469"/>
    <lineage>
        <taxon>Eukaryota</taxon>
        <taxon>Fungi</taxon>
        <taxon>Dikarya</taxon>
        <taxon>Ascomycota</taxon>
        <taxon>Pezizomycotina</taxon>
        <taxon>Eurotiomycetes</taxon>
        <taxon>Eurotiomycetidae</taxon>
        <taxon>Eurotiales</taxon>
        <taxon>Trichocomaceae</taxon>
        <taxon>Talaromyces</taxon>
        <taxon>Talaromyces sect. Trachyspermi</taxon>
    </lineage>
</organism>
<dbReference type="InterPro" id="IPR038213">
    <property type="entry name" value="IFI6/IFI27-like_sf"/>
</dbReference>
<proteinExistence type="predicted"/>
<evidence type="ECO:0000256" key="1">
    <source>
        <dbReference type="SAM" id="Phobius"/>
    </source>
</evidence>
<dbReference type="OrthoDB" id="440424at2759"/>